<accession>A0A420B7I8</accession>
<proteinExistence type="predicted"/>
<organism evidence="2 3">
    <name type="scientific">Sphingobacterium detergens</name>
    <dbReference type="NCBI Taxonomy" id="1145106"/>
    <lineage>
        <taxon>Bacteria</taxon>
        <taxon>Pseudomonadati</taxon>
        <taxon>Bacteroidota</taxon>
        <taxon>Sphingobacteriia</taxon>
        <taxon>Sphingobacteriales</taxon>
        <taxon>Sphingobacteriaceae</taxon>
        <taxon>Sphingobacterium</taxon>
    </lineage>
</organism>
<gene>
    <name evidence="2" type="ORF">DFQ12_2903</name>
</gene>
<name>A0A420B7I8_SPHD1</name>
<sequence>MINIQLGNSFSFGWIIIGFALIMALGIYIAYRKQHAIKIKYVIAVIIMLVVGIKWLFEK</sequence>
<evidence type="ECO:0000256" key="1">
    <source>
        <dbReference type="SAM" id="Phobius"/>
    </source>
</evidence>
<dbReference type="Proteomes" id="UP000286246">
    <property type="component" value="Unassembled WGS sequence"/>
</dbReference>
<feature type="transmembrane region" description="Helical" evidence="1">
    <location>
        <begin position="38"/>
        <end position="57"/>
    </location>
</feature>
<dbReference type="OrthoDB" id="714061at2"/>
<evidence type="ECO:0000313" key="3">
    <source>
        <dbReference type="Proteomes" id="UP000286246"/>
    </source>
</evidence>
<protein>
    <submittedName>
        <fullName evidence="2">Uncharacterized protein</fullName>
    </submittedName>
</protein>
<dbReference type="EMBL" id="RAPY01000002">
    <property type="protein sequence ID" value="RKE52661.1"/>
    <property type="molecule type" value="Genomic_DNA"/>
</dbReference>
<keyword evidence="1" id="KW-1133">Transmembrane helix</keyword>
<dbReference type="RefSeq" id="WP_120259682.1">
    <property type="nucleotide sequence ID" value="NZ_RAPY01000002.1"/>
</dbReference>
<dbReference type="AlphaFoldDB" id="A0A420B7I8"/>
<keyword evidence="1" id="KW-0472">Membrane</keyword>
<comment type="caution">
    <text evidence="2">The sequence shown here is derived from an EMBL/GenBank/DDBJ whole genome shotgun (WGS) entry which is preliminary data.</text>
</comment>
<reference evidence="2 3" key="1">
    <citation type="submission" date="2018-09" db="EMBL/GenBank/DDBJ databases">
        <title>Genomic Encyclopedia of Type Strains, Phase III (KMG-III): the genomes of soil and plant-associated and newly described type strains.</title>
        <authorList>
            <person name="Whitman W."/>
        </authorList>
    </citation>
    <scope>NUCLEOTIDE SEQUENCE [LARGE SCALE GENOMIC DNA]</scope>
    <source>
        <strain evidence="2 3">CECT 7938</strain>
    </source>
</reference>
<evidence type="ECO:0000313" key="2">
    <source>
        <dbReference type="EMBL" id="RKE52661.1"/>
    </source>
</evidence>
<keyword evidence="1" id="KW-0812">Transmembrane</keyword>
<keyword evidence="3" id="KW-1185">Reference proteome</keyword>
<feature type="transmembrane region" description="Helical" evidence="1">
    <location>
        <begin position="12"/>
        <end position="31"/>
    </location>
</feature>